<dbReference type="InterPro" id="IPR013901">
    <property type="entry name" value="Anthrone_oxy"/>
</dbReference>
<dbReference type="OrthoDB" id="5954308at2759"/>
<feature type="transmembrane region" description="Helical" evidence="6">
    <location>
        <begin position="92"/>
        <end position="111"/>
    </location>
</feature>
<evidence type="ECO:0000256" key="4">
    <source>
        <dbReference type="ARBA" id="ARBA00023136"/>
    </source>
</evidence>
<dbReference type="Proteomes" id="UP000078559">
    <property type="component" value="Chromosome 6"/>
</dbReference>
<dbReference type="GO" id="GO:0016020">
    <property type="term" value="C:membrane"/>
    <property type="evidence" value="ECO:0007669"/>
    <property type="project" value="UniProtKB-SubCell"/>
</dbReference>
<comment type="similarity">
    <text evidence="5">Belongs to the anthrone oxygenase family.</text>
</comment>
<organism evidence="7 8">
    <name type="scientific">Cytospora mali</name>
    <name type="common">Apple Valsa canker fungus</name>
    <name type="synonym">Valsa mali</name>
    <dbReference type="NCBI Taxonomy" id="578113"/>
    <lineage>
        <taxon>Eukaryota</taxon>
        <taxon>Fungi</taxon>
        <taxon>Dikarya</taxon>
        <taxon>Ascomycota</taxon>
        <taxon>Pezizomycotina</taxon>
        <taxon>Sordariomycetes</taxon>
        <taxon>Sordariomycetidae</taxon>
        <taxon>Diaporthales</taxon>
        <taxon>Cytosporaceae</taxon>
        <taxon>Cytospora</taxon>
    </lineage>
</organism>
<evidence type="ECO:0000256" key="2">
    <source>
        <dbReference type="ARBA" id="ARBA00022692"/>
    </source>
</evidence>
<dbReference type="EMBL" id="CM003103">
    <property type="protein sequence ID" value="KUI70511.1"/>
    <property type="molecule type" value="Genomic_DNA"/>
</dbReference>
<evidence type="ECO:0000256" key="1">
    <source>
        <dbReference type="ARBA" id="ARBA00004141"/>
    </source>
</evidence>
<evidence type="ECO:0000313" key="7">
    <source>
        <dbReference type="EMBL" id="KUI70511.1"/>
    </source>
</evidence>
<proteinExistence type="inferred from homology"/>
<dbReference type="Pfam" id="PF08592">
    <property type="entry name" value="Anthrone_oxy"/>
    <property type="match status" value="1"/>
</dbReference>
<name>A0A194W1V7_CYTMA</name>
<keyword evidence="8" id="KW-1185">Reference proteome</keyword>
<dbReference type="GO" id="GO:0004497">
    <property type="term" value="F:monooxygenase activity"/>
    <property type="evidence" value="ECO:0007669"/>
    <property type="project" value="UniProtKB-KW"/>
</dbReference>
<accession>A0A194W1V7</accession>
<keyword evidence="2 6" id="KW-0812">Transmembrane</keyword>
<keyword evidence="7" id="KW-0560">Oxidoreductase</keyword>
<protein>
    <submittedName>
        <fullName evidence="7">Noranthrone monooxygenase</fullName>
    </submittedName>
</protein>
<feature type="transmembrane region" description="Helical" evidence="6">
    <location>
        <begin position="63"/>
        <end position="80"/>
    </location>
</feature>
<keyword evidence="3 6" id="KW-1133">Transmembrane helix</keyword>
<evidence type="ECO:0000256" key="5">
    <source>
        <dbReference type="ARBA" id="ARBA00034313"/>
    </source>
</evidence>
<reference evidence="7" key="1">
    <citation type="submission" date="2014-12" db="EMBL/GenBank/DDBJ databases">
        <title>Genome Sequence of Valsa Canker Pathogens Uncovers a Specific Adaption of Colonization on Woody Bark.</title>
        <authorList>
            <person name="Yin Z."/>
            <person name="Liu H."/>
            <person name="Gao X."/>
            <person name="Li Z."/>
            <person name="Song N."/>
            <person name="Ke X."/>
            <person name="Dai Q."/>
            <person name="Wu Y."/>
            <person name="Sun Y."/>
            <person name="Xu J.-R."/>
            <person name="Kang Z.K."/>
            <person name="Wang L."/>
            <person name="Huang L."/>
        </authorList>
    </citation>
    <scope>NUCLEOTIDE SEQUENCE [LARGE SCALE GENOMIC DNA]</scope>
    <source>
        <strain evidence="7">03-8</strain>
    </source>
</reference>
<keyword evidence="4 6" id="KW-0472">Membrane</keyword>
<evidence type="ECO:0000313" key="8">
    <source>
        <dbReference type="Proteomes" id="UP000078559"/>
    </source>
</evidence>
<dbReference type="PANTHER" id="PTHR35042">
    <property type="entry name" value="ANTHRONE OXYGENASE ENCC"/>
    <property type="match status" value="1"/>
</dbReference>
<gene>
    <name evidence="7" type="ORF">VM1G_05822</name>
</gene>
<comment type="subcellular location">
    <subcellularLocation>
        <location evidence="1">Membrane</location>
        <topology evidence="1">Multi-pass membrane protein</topology>
    </subcellularLocation>
</comment>
<evidence type="ECO:0000256" key="6">
    <source>
        <dbReference type="SAM" id="Phobius"/>
    </source>
</evidence>
<evidence type="ECO:0000256" key="3">
    <source>
        <dbReference type="ARBA" id="ARBA00022989"/>
    </source>
</evidence>
<dbReference type="PANTHER" id="PTHR35042:SF1">
    <property type="entry name" value="DUF1772-DOMAIN-CONTAINING PROTEIN"/>
    <property type="match status" value="1"/>
</dbReference>
<dbReference type="AlphaFoldDB" id="A0A194W1V7"/>
<keyword evidence="7" id="KW-0503">Monooxygenase</keyword>
<sequence>MPELPATTIIAASAGILGSAWNSGGQAMMSILAIPGLLSTTSPMSSQLLAQQWAGIYNRGKVLGPQTAVISLLGYGYLMYDRSSRLNSGWGDYLCAMGLTIGIVPFTLIIMDPTNQALLRVAEGSSSLGYEAVRELLNVFGITEGCQSFNFYLEPGLGSPRCDLYAGTVAFEVASISPYEPYTWFDLACGDPVKWLAGH</sequence>